<sequence length="153" mass="18237">MRLFEIDEYTLPPFDHVNWQKTKELVGVFLSAFKVNRERVGMSVYPNLTQDCTLVVSIDPIKEKWKEGILLSNYEENYMKTEQCFIHAFTAIMHPYRPEVTERRRRVFFYRYLYGLPVPLVSERINYQKNIIVDDSKMAMMQFALALDLLVLE</sequence>
<gene>
    <name evidence="1" type="ORF">SSM_02814</name>
</gene>
<evidence type="ECO:0000313" key="2">
    <source>
        <dbReference type="Proteomes" id="UP000013897"/>
    </source>
</evidence>
<name>A0A829F0P0_ENTFC</name>
<dbReference type="Proteomes" id="UP000013897">
    <property type="component" value="Unassembled WGS sequence"/>
</dbReference>
<protein>
    <recommendedName>
        <fullName evidence="3">ArpU family phage transcriptional regulator</fullName>
    </recommendedName>
</protein>
<reference evidence="1 2" key="1">
    <citation type="submission" date="2013-02" db="EMBL/GenBank/DDBJ databases">
        <title>The Genome Sequence of Enterococcus faecium HM1072.</title>
        <authorList>
            <consortium name="The Broad Institute Genome Sequencing Platform"/>
            <consortium name="The Broad Institute Genome Sequencing Center for Infectious Disease"/>
            <person name="Earl A.M."/>
            <person name="Gilmore M.S."/>
            <person name="Lebreton F."/>
            <person name="Courvalin P."/>
            <person name="Walker B."/>
            <person name="Young S.K."/>
            <person name="Zeng Q."/>
            <person name="Gargeya S."/>
            <person name="Fitzgerald M."/>
            <person name="Haas B."/>
            <person name="Abouelleil A."/>
            <person name="Alvarado L."/>
            <person name="Arachchi H.M."/>
            <person name="Berlin A.M."/>
            <person name="Chapman S.B."/>
            <person name="Dewar J."/>
            <person name="Goldberg J."/>
            <person name="Griggs A."/>
            <person name="Gujja S."/>
            <person name="Hansen M."/>
            <person name="Howarth C."/>
            <person name="Imamovic A."/>
            <person name="Larimer J."/>
            <person name="McCowan C."/>
            <person name="Murphy C."/>
            <person name="Neiman D."/>
            <person name="Pearson M."/>
            <person name="Priest M."/>
            <person name="Roberts A."/>
            <person name="Saif S."/>
            <person name="Shea T."/>
            <person name="Sisk P."/>
            <person name="Sykes S."/>
            <person name="Wortman J."/>
            <person name="Nusbaum C."/>
            <person name="Birren B."/>
        </authorList>
    </citation>
    <scope>NUCLEOTIDE SEQUENCE [LARGE SCALE GENOMIC DNA]</scope>
    <source>
        <strain evidence="1 2">HM1072</strain>
    </source>
</reference>
<comment type="caution">
    <text evidence="1">The sequence shown here is derived from an EMBL/GenBank/DDBJ whole genome shotgun (WGS) entry which is preliminary data.</text>
</comment>
<evidence type="ECO:0000313" key="1">
    <source>
        <dbReference type="EMBL" id="EOM19212.1"/>
    </source>
</evidence>
<proteinExistence type="predicted"/>
<dbReference type="AlphaFoldDB" id="A0A829F0P0"/>
<organism evidence="1 2">
    <name type="scientific">Enterococcus faecium EnGen0192</name>
    <dbReference type="NCBI Taxonomy" id="1157487"/>
    <lineage>
        <taxon>Bacteria</taxon>
        <taxon>Bacillati</taxon>
        <taxon>Bacillota</taxon>
        <taxon>Bacilli</taxon>
        <taxon>Lactobacillales</taxon>
        <taxon>Enterococcaceae</taxon>
        <taxon>Enterococcus</taxon>
    </lineage>
</organism>
<dbReference type="EMBL" id="AITY01000062">
    <property type="protein sequence ID" value="EOM19212.1"/>
    <property type="molecule type" value="Genomic_DNA"/>
</dbReference>
<accession>A0A829F0P0</accession>
<dbReference type="RefSeq" id="WP_010731326.1">
    <property type="nucleotide sequence ID" value="NZ_KB949529.1"/>
</dbReference>
<evidence type="ECO:0008006" key="3">
    <source>
        <dbReference type="Google" id="ProtNLM"/>
    </source>
</evidence>